<protein>
    <submittedName>
        <fullName evidence="9">Uncharacterized protein</fullName>
    </submittedName>
</protein>
<keyword evidence="7 8" id="KW-0472">Membrane</keyword>
<keyword evidence="4 8" id="KW-0812">Transmembrane</keyword>
<feature type="transmembrane region" description="Helical" evidence="8">
    <location>
        <begin position="102"/>
        <end position="120"/>
    </location>
</feature>
<name>W4GZX8_APHAT</name>
<dbReference type="GO" id="GO:0005789">
    <property type="term" value="C:endoplasmic reticulum membrane"/>
    <property type="evidence" value="ECO:0007669"/>
    <property type="project" value="UniProtKB-SubCell"/>
</dbReference>
<organism evidence="9">
    <name type="scientific">Aphanomyces astaci</name>
    <name type="common">Crayfish plague agent</name>
    <dbReference type="NCBI Taxonomy" id="112090"/>
    <lineage>
        <taxon>Eukaryota</taxon>
        <taxon>Sar</taxon>
        <taxon>Stramenopiles</taxon>
        <taxon>Oomycota</taxon>
        <taxon>Saprolegniomycetes</taxon>
        <taxon>Saprolegniales</taxon>
        <taxon>Verrucalvaceae</taxon>
        <taxon>Aphanomyces</taxon>
    </lineage>
</organism>
<dbReference type="GO" id="GO:0006506">
    <property type="term" value="P:GPI anchor biosynthetic process"/>
    <property type="evidence" value="ECO:0007669"/>
    <property type="project" value="UniProtKB-UniPathway"/>
</dbReference>
<comment type="subcellular location">
    <subcellularLocation>
        <location evidence="1">Endoplasmic reticulum membrane</location>
        <topology evidence="1">Multi-pass membrane protein</topology>
    </subcellularLocation>
</comment>
<evidence type="ECO:0000256" key="4">
    <source>
        <dbReference type="ARBA" id="ARBA00022692"/>
    </source>
</evidence>
<evidence type="ECO:0000256" key="5">
    <source>
        <dbReference type="ARBA" id="ARBA00022824"/>
    </source>
</evidence>
<reference evidence="9" key="1">
    <citation type="submission" date="2013-12" db="EMBL/GenBank/DDBJ databases">
        <title>The Genome Sequence of Aphanomyces astaci APO3.</title>
        <authorList>
            <consortium name="The Broad Institute Genomics Platform"/>
            <person name="Russ C."/>
            <person name="Tyler B."/>
            <person name="van West P."/>
            <person name="Dieguez-Uribeondo J."/>
            <person name="Young S.K."/>
            <person name="Zeng Q."/>
            <person name="Gargeya S."/>
            <person name="Fitzgerald M."/>
            <person name="Abouelleil A."/>
            <person name="Alvarado L."/>
            <person name="Chapman S.B."/>
            <person name="Gainer-Dewar J."/>
            <person name="Goldberg J."/>
            <person name="Griggs A."/>
            <person name="Gujja S."/>
            <person name="Hansen M."/>
            <person name="Howarth C."/>
            <person name="Imamovic A."/>
            <person name="Ireland A."/>
            <person name="Larimer J."/>
            <person name="McCowan C."/>
            <person name="Murphy C."/>
            <person name="Pearson M."/>
            <person name="Poon T.W."/>
            <person name="Priest M."/>
            <person name="Roberts A."/>
            <person name="Saif S."/>
            <person name="Shea T."/>
            <person name="Sykes S."/>
            <person name="Wortman J."/>
            <person name="Nusbaum C."/>
            <person name="Birren B."/>
        </authorList>
    </citation>
    <scope>NUCLEOTIDE SEQUENCE [LARGE SCALE GENOMIC DNA]</scope>
    <source>
        <strain evidence="9">APO3</strain>
    </source>
</reference>
<dbReference type="GeneID" id="20804798"/>
<dbReference type="AlphaFoldDB" id="W4GZX8"/>
<dbReference type="RefSeq" id="XP_009824904.1">
    <property type="nucleotide sequence ID" value="XM_009826602.1"/>
</dbReference>
<evidence type="ECO:0000256" key="6">
    <source>
        <dbReference type="ARBA" id="ARBA00022989"/>
    </source>
</evidence>
<evidence type="ECO:0000256" key="7">
    <source>
        <dbReference type="ARBA" id="ARBA00023136"/>
    </source>
</evidence>
<dbReference type="InterPro" id="IPR009580">
    <property type="entry name" value="GPI_biosynthesis_protein_Pig-F"/>
</dbReference>
<evidence type="ECO:0000256" key="1">
    <source>
        <dbReference type="ARBA" id="ARBA00004477"/>
    </source>
</evidence>
<feature type="transmembrane region" description="Helical" evidence="8">
    <location>
        <begin position="185"/>
        <end position="210"/>
    </location>
</feature>
<proteinExistence type="predicted"/>
<dbReference type="OrthoDB" id="17366at2759"/>
<comment type="pathway">
    <text evidence="2">Glycolipid biosynthesis; glycosylphosphatidylinositol-anchor biosynthesis.</text>
</comment>
<evidence type="ECO:0000313" key="9">
    <source>
        <dbReference type="EMBL" id="ETV84886.1"/>
    </source>
</evidence>
<dbReference type="UniPathway" id="UPA00196"/>
<accession>W4GZX8</accession>
<gene>
    <name evidence="9" type="ORF">H257_02802</name>
</gene>
<keyword evidence="3" id="KW-0337">GPI-anchor biosynthesis</keyword>
<sequence length="215" mass="22852">MQGRSTALGIAQAAIALGTAVYFPRWYGSFETSHPEALEVAVVMLGVLTFAVLAITTPPNIHGNKLLGLAFGVGATAMGAVCSHVIIVFFGAPVFQLSWKTFLLALVVSILTVPHVALHFRPSSTGASPYIDLLLHAKYRNASELQLAWTSIGTVLGAYIGTVFIPLDWDRPWQQWPLSCVYGALYGHVVGIALSVVVAFTGASASVGLVQSKRE</sequence>
<dbReference type="STRING" id="112090.W4GZX8"/>
<keyword evidence="5" id="KW-0256">Endoplasmic reticulum</keyword>
<feature type="transmembrane region" description="Helical" evidence="8">
    <location>
        <begin position="67"/>
        <end position="90"/>
    </location>
</feature>
<feature type="transmembrane region" description="Helical" evidence="8">
    <location>
        <begin position="7"/>
        <end position="25"/>
    </location>
</feature>
<keyword evidence="6 8" id="KW-1133">Transmembrane helix</keyword>
<dbReference type="EMBL" id="KI913118">
    <property type="protein sequence ID" value="ETV84886.1"/>
    <property type="molecule type" value="Genomic_DNA"/>
</dbReference>
<evidence type="ECO:0000256" key="8">
    <source>
        <dbReference type="SAM" id="Phobius"/>
    </source>
</evidence>
<evidence type="ECO:0000256" key="2">
    <source>
        <dbReference type="ARBA" id="ARBA00004687"/>
    </source>
</evidence>
<feature type="transmembrane region" description="Helical" evidence="8">
    <location>
        <begin position="37"/>
        <end position="55"/>
    </location>
</feature>
<dbReference type="VEuPathDB" id="FungiDB:H257_02802"/>
<feature type="transmembrane region" description="Helical" evidence="8">
    <location>
        <begin position="147"/>
        <end position="165"/>
    </location>
</feature>
<evidence type="ECO:0000256" key="3">
    <source>
        <dbReference type="ARBA" id="ARBA00022502"/>
    </source>
</evidence>
<dbReference type="Pfam" id="PF06699">
    <property type="entry name" value="PIG-F"/>
    <property type="match status" value="1"/>
</dbReference>